<accession>A0A1H5YW37</accession>
<proteinExistence type="predicted"/>
<gene>
    <name evidence="2" type="ORF">SAMN05444390_1011919</name>
</gene>
<dbReference type="EMBL" id="FNVQ01000001">
    <property type="protein sequence ID" value="SEG28321.1"/>
    <property type="molecule type" value="Genomic_DNA"/>
</dbReference>
<keyword evidence="1" id="KW-0732">Signal</keyword>
<keyword evidence="3" id="KW-1185">Reference proteome</keyword>
<dbReference type="AlphaFoldDB" id="A0A1H5YW37"/>
<name>A0A1H5YW37_9GAMM</name>
<reference evidence="2 3" key="1">
    <citation type="submission" date="2016-10" db="EMBL/GenBank/DDBJ databases">
        <authorList>
            <person name="de Groot N.N."/>
        </authorList>
    </citation>
    <scope>NUCLEOTIDE SEQUENCE [LARGE SCALE GENOMIC DNA]</scope>
    <source>
        <strain evidence="2 3">DSM 22012</strain>
    </source>
</reference>
<evidence type="ECO:0000313" key="3">
    <source>
        <dbReference type="Proteomes" id="UP000236745"/>
    </source>
</evidence>
<organism evidence="2 3">
    <name type="scientific">Marinobacterium lutimaris</name>
    <dbReference type="NCBI Taxonomy" id="568106"/>
    <lineage>
        <taxon>Bacteria</taxon>
        <taxon>Pseudomonadati</taxon>
        <taxon>Pseudomonadota</taxon>
        <taxon>Gammaproteobacteria</taxon>
        <taxon>Oceanospirillales</taxon>
        <taxon>Oceanospirillaceae</taxon>
        <taxon>Marinobacterium</taxon>
    </lineage>
</organism>
<evidence type="ECO:0000256" key="1">
    <source>
        <dbReference type="SAM" id="SignalP"/>
    </source>
</evidence>
<evidence type="ECO:0000313" key="2">
    <source>
        <dbReference type="EMBL" id="SEG28321.1"/>
    </source>
</evidence>
<dbReference type="Proteomes" id="UP000236745">
    <property type="component" value="Unassembled WGS sequence"/>
</dbReference>
<feature type="chain" id="PRO_5009291024" description="Phosphate ABC transporter substrate-binding protein, PhoT family" evidence="1">
    <location>
        <begin position="21"/>
        <end position="147"/>
    </location>
</feature>
<protein>
    <recommendedName>
        <fullName evidence="4">Phosphate ABC transporter substrate-binding protein, PhoT family</fullName>
    </recommendedName>
</protein>
<feature type="signal peptide" evidence="1">
    <location>
        <begin position="1"/>
        <end position="20"/>
    </location>
</feature>
<evidence type="ECO:0008006" key="4">
    <source>
        <dbReference type="Google" id="ProtNLM"/>
    </source>
</evidence>
<dbReference type="SUPFAM" id="SSF53850">
    <property type="entry name" value="Periplasmic binding protein-like II"/>
    <property type="match status" value="1"/>
</dbReference>
<sequence length="147" mass="15858">MKWMSKVILVLLAYSGTVSAGDILVVVSKDSTVNTISKRELVDLYMGRVHSLPDGSPVMKIDAPVDSPVRAAFYQALIGMKVSEVNAYWARLMFTGRATPPMSVTKSGDIAALLANNPNALGYLPEDSENENLKTIFVIKEDGQGAP</sequence>
<dbReference type="Gene3D" id="3.40.190.10">
    <property type="entry name" value="Periplasmic binding protein-like II"/>
    <property type="match status" value="1"/>
</dbReference>